<name>A0A428NN29_9HYPO</name>
<proteinExistence type="predicted"/>
<dbReference type="InterPro" id="IPR010730">
    <property type="entry name" value="HET"/>
</dbReference>
<organism evidence="2 3">
    <name type="scientific">Fusarium duplospermum</name>
    <dbReference type="NCBI Taxonomy" id="1325734"/>
    <lineage>
        <taxon>Eukaryota</taxon>
        <taxon>Fungi</taxon>
        <taxon>Dikarya</taxon>
        <taxon>Ascomycota</taxon>
        <taxon>Pezizomycotina</taxon>
        <taxon>Sordariomycetes</taxon>
        <taxon>Hypocreomycetidae</taxon>
        <taxon>Hypocreales</taxon>
        <taxon>Nectriaceae</taxon>
        <taxon>Fusarium</taxon>
        <taxon>Fusarium solani species complex</taxon>
    </lineage>
</organism>
<dbReference type="STRING" id="1325734.A0A428NN29"/>
<comment type="caution">
    <text evidence="2">The sequence shown here is derived from an EMBL/GenBank/DDBJ whole genome shotgun (WGS) entry which is preliminary data.</text>
</comment>
<evidence type="ECO:0000313" key="3">
    <source>
        <dbReference type="Proteomes" id="UP000288168"/>
    </source>
</evidence>
<dbReference type="Proteomes" id="UP000288168">
    <property type="component" value="Unassembled WGS sequence"/>
</dbReference>
<dbReference type="PANTHER" id="PTHR24148:SF73">
    <property type="entry name" value="HET DOMAIN PROTEIN (AFU_ORTHOLOGUE AFUA_8G01020)"/>
    <property type="match status" value="1"/>
</dbReference>
<dbReference type="Pfam" id="PF06985">
    <property type="entry name" value="HET"/>
    <property type="match status" value="1"/>
</dbReference>
<reference evidence="2 3" key="1">
    <citation type="submission" date="2017-06" db="EMBL/GenBank/DDBJ databases">
        <title>Comparative genomic analysis of Ambrosia Fusariam Clade fungi.</title>
        <authorList>
            <person name="Stajich J.E."/>
            <person name="Carrillo J."/>
            <person name="Kijimoto T."/>
            <person name="Eskalen A."/>
            <person name="O'Donnell K."/>
            <person name="Kasson M."/>
        </authorList>
    </citation>
    <scope>NUCLEOTIDE SEQUENCE [LARGE SCALE GENOMIC DNA]</scope>
    <source>
        <strain evidence="2 3">NRRL62584</strain>
    </source>
</reference>
<accession>A0A428NN29</accession>
<sequence length="626" mass="70039">MTTPRPSIYKPLDNPNEEIRLIEILSQSPDEKVGCKLHTVSLGTKPYYICLSYVWGDPSVTEVILVDDIPTQVTVNLASALKHVKKHWINIKRESGNPFSPSDFRIWADAICINQDDLVEKTAQVQLMTNLYSSAEFSLGWLSPTDEGIADALSTFHGLFNALGTCYKARSGHEVPDLDGPDWADDVIEMRSVLATPHNALHFDQKDHTSLTNGLGTFASCPFWTRVWIQQEITLTPNVYYACPAMTISHGKLCFTVDSLHSMLTDQRYVNEAPLLESAVAHKLAGALDIVFGRLLIRFIAHMPSLHSKLLVRLNVLIDTFSGELEATRPVDYVYGLLSLSGLEIVPDYSRTASDVWLELVTKYLEIFQTERPEPDGTCPAREFLEPHGILQFVQLCGAGLRRDDNLPTWAPVLSPLRKSQYRFPVCEGSSRVYMGLLELQGYPYPRVIDHSLWVTAVRIQTVSRCDKEPLCIQPLEIFAKTVATQVESFLATHGPTYISGQPLLTALSSTLFNQEDTGSSLEMLYHILLVHGLASPRLSEQMIRDGLKRLPYETVERHLVEWAAKRGFIDGQKFICTEGRYIGLAGADVQQGDVVCIIAHLNQPAIFGQKGSITWRAKMEVIEIK</sequence>
<dbReference type="PANTHER" id="PTHR24148">
    <property type="entry name" value="ANKYRIN REPEAT DOMAIN-CONTAINING PROTEIN 39 HOMOLOG-RELATED"/>
    <property type="match status" value="1"/>
</dbReference>
<gene>
    <name evidence="2" type="ORF">CEP54_015565</name>
</gene>
<evidence type="ECO:0000259" key="1">
    <source>
        <dbReference type="Pfam" id="PF06985"/>
    </source>
</evidence>
<dbReference type="InterPro" id="IPR052895">
    <property type="entry name" value="HetReg/Transcr_Mod"/>
</dbReference>
<dbReference type="EMBL" id="NKCI01000379">
    <property type="protein sequence ID" value="RSL42189.1"/>
    <property type="molecule type" value="Genomic_DNA"/>
</dbReference>
<feature type="domain" description="Heterokaryon incompatibility" evidence="1">
    <location>
        <begin position="48"/>
        <end position="232"/>
    </location>
</feature>
<evidence type="ECO:0000313" key="2">
    <source>
        <dbReference type="EMBL" id="RSL42189.1"/>
    </source>
</evidence>
<protein>
    <recommendedName>
        <fullName evidence="1">Heterokaryon incompatibility domain-containing protein</fullName>
    </recommendedName>
</protein>
<dbReference type="AlphaFoldDB" id="A0A428NN29"/>
<keyword evidence="3" id="KW-1185">Reference proteome</keyword>
<dbReference type="OrthoDB" id="5386682at2759"/>